<reference evidence="3" key="3">
    <citation type="submission" date="2025-08" db="UniProtKB">
        <authorList>
            <consortium name="RefSeq"/>
        </authorList>
    </citation>
    <scope>IDENTIFICATION</scope>
    <source>
        <strain evidence="3">NI907</strain>
    </source>
</reference>
<feature type="compositionally biased region" description="Basic and acidic residues" evidence="1">
    <location>
        <begin position="75"/>
        <end position="96"/>
    </location>
</feature>
<proteinExistence type="predicted"/>
<gene>
    <name evidence="3" type="ORF">PgNI_11500</name>
</gene>
<keyword evidence="2" id="KW-1185">Reference proteome</keyword>
<sequence>MSRTVSATPQYRRGRQHRRGEQPVDIEQPSLNELAATSGRRRVAVDDGREEHDGHPGEEQPEGERVGGGVVAQRSKRDDYRKCKRHPEPADADKDRINPFAPLKAQLECEVLVEVGQKLALSCRDQTRLEIRVQNALEKGRVSTQVAAGLLMSRVLVLVDAAEDVEGITYLISILLKCE</sequence>
<dbReference type="KEGG" id="pgri:PgNI_11500"/>
<evidence type="ECO:0000313" key="3">
    <source>
        <dbReference type="RefSeq" id="XP_030976820.1"/>
    </source>
</evidence>
<dbReference type="GeneID" id="41966371"/>
<feature type="compositionally biased region" description="Basic and acidic residues" evidence="1">
    <location>
        <begin position="43"/>
        <end position="65"/>
    </location>
</feature>
<dbReference type="Proteomes" id="UP000515153">
    <property type="component" value="Chromosome VI"/>
</dbReference>
<reference evidence="3" key="2">
    <citation type="submission" date="2019-10" db="EMBL/GenBank/DDBJ databases">
        <authorList>
            <consortium name="NCBI Genome Project"/>
        </authorList>
    </citation>
    <scope>NUCLEOTIDE SEQUENCE</scope>
    <source>
        <strain evidence="3">NI907</strain>
    </source>
</reference>
<reference evidence="2 3" key="1">
    <citation type="journal article" date="2019" name="Mol. Biol. Evol.">
        <title>Blast fungal genomes show frequent chromosomal changes, gene gains and losses, and effector gene turnover.</title>
        <authorList>
            <person name="Gomez Luciano L.B."/>
            <person name="Jason Tsai I."/>
            <person name="Chuma I."/>
            <person name="Tosa Y."/>
            <person name="Chen Y.H."/>
            <person name="Li J.Y."/>
            <person name="Li M.Y."/>
            <person name="Jade Lu M.Y."/>
            <person name="Nakayashiki H."/>
            <person name="Li W.H."/>
        </authorList>
    </citation>
    <scope>NUCLEOTIDE SEQUENCE [LARGE SCALE GENOMIC DNA]</scope>
    <source>
        <strain evidence="2 3">NI907</strain>
    </source>
</reference>
<evidence type="ECO:0000313" key="2">
    <source>
        <dbReference type="Proteomes" id="UP000515153"/>
    </source>
</evidence>
<feature type="region of interest" description="Disordered" evidence="1">
    <location>
        <begin position="1"/>
        <end position="96"/>
    </location>
</feature>
<dbReference type="AlphaFoldDB" id="A0A6P8APK1"/>
<name>A0A6P8APK1_PYRGI</name>
<organism evidence="2 3">
    <name type="scientific">Pyricularia grisea</name>
    <name type="common">Crabgrass-specific blast fungus</name>
    <name type="synonym">Magnaporthe grisea</name>
    <dbReference type="NCBI Taxonomy" id="148305"/>
    <lineage>
        <taxon>Eukaryota</taxon>
        <taxon>Fungi</taxon>
        <taxon>Dikarya</taxon>
        <taxon>Ascomycota</taxon>
        <taxon>Pezizomycotina</taxon>
        <taxon>Sordariomycetes</taxon>
        <taxon>Sordariomycetidae</taxon>
        <taxon>Magnaporthales</taxon>
        <taxon>Pyriculariaceae</taxon>
        <taxon>Pyricularia</taxon>
    </lineage>
</organism>
<accession>A0A6P8APK1</accession>
<protein>
    <submittedName>
        <fullName evidence="3">Uncharacterized protein</fullName>
    </submittedName>
</protein>
<evidence type="ECO:0000256" key="1">
    <source>
        <dbReference type="SAM" id="MobiDB-lite"/>
    </source>
</evidence>
<dbReference type="RefSeq" id="XP_030976820.1">
    <property type="nucleotide sequence ID" value="XM_031131466.1"/>
</dbReference>